<dbReference type="Pfam" id="PF04324">
    <property type="entry name" value="Fer2_BFD"/>
    <property type="match status" value="1"/>
</dbReference>
<dbReference type="Pfam" id="PF01266">
    <property type="entry name" value="DAO"/>
    <property type="match status" value="1"/>
</dbReference>
<protein>
    <recommendedName>
        <fullName evidence="5">FAD dependent oxidoreductase</fullName>
    </recommendedName>
</protein>
<keyword evidence="4" id="KW-1185">Reference proteome</keyword>
<evidence type="ECO:0000259" key="2">
    <source>
        <dbReference type="Pfam" id="PF04324"/>
    </source>
</evidence>
<comment type="caution">
    <text evidence="3">The sequence shown here is derived from an EMBL/GenBank/DDBJ whole genome shotgun (WGS) entry which is preliminary data.</text>
</comment>
<gene>
    <name evidence="3" type="ORF">HMPREF9488_00958</name>
</gene>
<feature type="domain" description="FAD dependent oxidoreductase" evidence="1">
    <location>
        <begin position="3"/>
        <end position="350"/>
    </location>
</feature>
<dbReference type="OrthoDB" id="9801699at2"/>
<dbReference type="SUPFAM" id="SSF51905">
    <property type="entry name" value="FAD/NAD(P)-binding domain"/>
    <property type="match status" value="1"/>
</dbReference>
<dbReference type="InterPro" id="IPR052745">
    <property type="entry name" value="G3P_Oxidase/Oxidoreductase"/>
</dbReference>
<dbReference type="Gene3D" id="3.30.9.10">
    <property type="entry name" value="D-Amino Acid Oxidase, subunit A, domain 2"/>
    <property type="match status" value="1"/>
</dbReference>
<dbReference type="CDD" id="cd19946">
    <property type="entry name" value="GlpA-like_Fer2_BFD-like"/>
    <property type="match status" value="1"/>
</dbReference>
<evidence type="ECO:0008006" key="5">
    <source>
        <dbReference type="Google" id="ProtNLM"/>
    </source>
</evidence>
<dbReference type="Proteomes" id="UP000003157">
    <property type="component" value="Unassembled WGS sequence"/>
</dbReference>
<accession>E7G870</accession>
<dbReference type="STRING" id="100884.GCA_000269565_02805"/>
<dbReference type="PANTHER" id="PTHR42720:SF1">
    <property type="entry name" value="GLYCEROL 3-PHOSPHATE OXIDASE"/>
    <property type="match status" value="1"/>
</dbReference>
<dbReference type="InterPro" id="IPR036188">
    <property type="entry name" value="FAD/NAD-bd_sf"/>
</dbReference>
<feature type="domain" description="BFD-like [2Fe-2S]-binding" evidence="2">
    <location>
        <begin position="395"/>
        <end position="448"/>
    </location>
</feature>
<reference evidence="3 4" key="1">
    <citation type="submission" date="2010-12" db="EMBL/GenBank/DDBJ databases">
        <title>The Genome Sequence of Coprobacillus sp. strain 29_1.</title>
        <authorList>
            <consortium name="The Broad Institute Genome Sequencing Platform"/>
            <person name="Earl A."/>
            <person name="Ward D."/>
            <person name="Feldgarden M."/>
            <person name="Gevers D."/>
            <person name="Daigneault M."/>
            <person name="Sibley C.D."/>
            <person name="White A."/>
            <person name="Strauss J."/>
            <person name="Allen-Vercoe E."/>
            <person name="Young S.K."/>
            <person name="Zeng Q."/>
            <person name="Gargeya S."/>
            <person name="Fitzgerald M."/>
            <person name="Haas B."/>
            <person name="Abouelleil A."/>
            <person name="Alvarado L."/>
            <person name="Arachchi H.M."/>
            <person name="Berlin A."/>
            <person name="Brown A."/>
            <person name="Chapman S.B."/>
            <person name="Chen Z."/>
            <person name="Dunbar C."/>
            <person name="Freedman E."/>
            <person name="Gearin G."/>
            <person name="Gellesch M."/>
            <person name="Goldberg J."/>
            <person name="Griggs A."/>
            <person name="Gujja S."/>
            <person name="Heilman E."/>
            <person name="Heiman D."/>
            <person name="Howarth C."/>
            <person name="Larson L."/>
            <person name="Lui A."/>
            <person name="MacDonald P.J.P."/>
            <person name="Mehta T."/>
            <person name="Montmayeur A."/>
            <person name="Murphy C."/>
            <person name="Neiman D."/>
            <person name="Pearson M."/>
            <person name="Priest M."/>
            <person name="Roberts A."/>
            <person name="Saif S."/>
            <person name="Shea T."/>
            <person name="Shenoy N."/>
            <person name="Sisk P."/>
            <person name="Stolte C."/>
            <person name="Sykes S."/>
            <person name="White J."/>
            <person name="Yandava C."/>
            <person name="Nusbaum C."/>
            <person name="Birren B."/>
        </authorList>
    </citation>
    <scope>NUCLEOTIDE SEQUENCE [LARGE SCALE GENOMIC DNA]</scope>
    <source>
        <strain evidence="3 4">29_1</strain>
    </source>
</reference>
<dbReference type="Gene3D" id="3.50.50.60">
    <property type="entry name" value="FAD/NAD(P)-binding domain"/>
    <property type="match status" value="1"/>
</dbReference>
<dbReference type="eggNOG" id="COG0579">
    <property type="taxonomic scope" value="Bacteria"/>
</dbReference>
<sequence>MKDIVIIGCGITGSLIAHELSKYQLDVAVLEKNNDVALESTGANSAIIHSGHDPKPGTLKARFNLEGNRMFPDLCNELQVDYQQIGAFVVSTSDEESQTLDRLEKQAIERKIPYTRLNRQQIISEEPHIGDTVIEALSLPTTGIITPWKVTIAAIEEAMENGVELFLNHEVKGIKEINEGYRIFTNKGSIDAKMVMNAAGVYADTIASYLENTHYHITPRRGEYYILGKLTEPIVNHIIYPTPSSKGKGVLVVPTIHGNVLLGPNSEPISDKDDVSTTHALDEVKKNVVKTVKDIPFQKIIRTFSGLRPTGNTGDFVIEEDSHYKNFIHVSCIESPGLTASPAIAKYVKDTFVAKRFQMIKKDHYQKRRPDIVLEHLSPTEKNQLIQKDSRFGKIICRCEKISEGEIVDVIHRYAGATTIDGVKKRCRPGMGGCQGGFCSPEVLTILARELHKDKQSIEYKGQHTEILPAKAKEAL</sequence>
<organism evidence="3 4">
    <name type="scientific">Coprobacillus cateniformis</name>
    <dbReference type="NCBI Taxonomy" id="100884"/>
    <lineage>
        <taxon>Bacteria</taxon>
        <taxon>Bacillati</taxon>
        <taxon>Bacillota</taxon>
        <taxon>Erysipelotrichia</taxon>
        <taxon>Erysipelotrichales</taxon>
        <taxon>Coprobacillaceae</taxon>
        <taxon>Coprobacillus</taxon>
    </lineage>
</organism>
<dbReference type="GeneID" id="78230608"/>
<dbReference type="EMBL" id="ADKX01000015">
    <property type="protein sequence ID" value="EFW05789.1"/>
    <property type="molecule type" value="Genomic_DNA"/>
</dbReference>
<name>E7G870_9FIRM</name>
<dbReference type="Gene3D" id="1.10.10.1100">
    <property type="entry name" value="BFD-like [2Fe-2S]-binding domain"/>
    <property type="match status" value="1"/>
</dbReference>
<dbReference type="RefSeq" id="WP_008788074.1">
    <property type="nucleotide sequence ID" value="NZ_AKCB01000002.1"/>
</dbReference>
<dbReference type="InterPro" id="IPR041854">
    <property type="entry name" value="BFD-like_2Fe2S-bd_dom_sf"/>
</dbReference>
<dbReference type="HOGENOM" id="CLU_024775_3_1_9"/>
<proteinExistence type="predicted"/>
<dbReference type="InterPro" id="IPR006076">
    <property type="entry name" value="FAD-dep_OxRdtase"/>
</dbReference>
<dbReference type="SUPFAM" id="SSF54373">
    <property type="entry name" value="FAD-linked reductases, C-terminal domain"/>
    <property type="match status" value="1"/>
</dbReference>
<evidence type="ECO:0000313" key="3">
    <source>
        <dbReference type="EMBL" id="EFW05789.1"/>
    </source>
</evidence>
<evidence type="ECO:0000313" key="4">
    <source>
        <dbReference type="Proteomes" id="UP000003157"/>
    </source>
</evidence>
<dbReference type="InterPro" id="IPR007419">
    <property type="entry name" value="BFD-like_2Fe2S-bd_dom"/>
</dbReference>
<dbReference type="PANTHER" id="PTHR42720">
    <property type="entry name" value="GLYCEROL-3-PHOSPHATE DEHYDROGENASE"/>
    <property type="match status" value="1"/>
</dbReference>
<dbReference type="AlphaFoldDB" id="E7G870"/>
<evidence type="ECO:0000259" key="1">
    <source>
        <dbReference type="Pfam" id="PF01266"/>
    </source>
</evidence>